<accession>A0A4Z0YBW4</accession>
<evidence type="ECO:0000256" key="3">
    <source>
        <dbReference type="ARBA" id="ARBA00023163"/>
    </source>
</evidence>
<evidence type="ECO:0000313" key="6">
    <source>
        <dbReference type="Proteomes" id="UP000297714"/>
    </source>
</evidence>
<keyword evidence="3" id="KW-0804">Transcription</keyword>
<dbReference type="InterPro" id="IPR000843">
    <property type="entry name" value="HTH_LacI"/>
</dbReference>
<dbReference type="PROSITE" id="PS50932">
    <property type="entry name" value="HTH_LACI_2"/>
    <property type="match status" value="1"/>
</dbReference>
<proteinExistence type="predicted"/>
<keyword evidence="6" id="KW-1185">Reference proteome</keyword>
<dbReference type="Gene3D" id="3.40.50.2300">
    <property type="match status" value="2"/>
</dbReference>
<dbReference type="Proteomes" id="UP000297714">
    <property type="component" value="Unassembled WGS sequence"/>
</dbReference>
<dbReference type="InterPro" id="IPR010982">
    <property type="entry name" value="Lambda_DNA-bd_dom_sf"/>
</dbReference>
<dbReference type="Pfam" id="PF00356">
    <property type="entry name" value="LacI"/>
    <property type="match status" value="1"/>
</dbReference>
<dbReference type="RefSeq" id="WP_135659116.1">
    <property type="nucleotide sequence ID" value="NZ_JAJUFJ010000001.1"/>
</dbReference>
<dbReference type="CDD" id="cd01392">
    <property type="entry name" value="HTH_LacI"/>
    <property type="match status" value="1"/>
</dbReference>
<keyword evidence="2" id="KW-0238">DNA-binding</keyword>
<protein>
    <submittedName>
        <fullName evidence="5">HTH-type transcriptional repressor CytR</fullName>
    </submittedName>
</protein>
<name>A0A4Z0YBW4_9FIRM</name>
<dbReference type="InterPro" id="IPR046335">
    <property type="entry name" value="LacI/GalR-like_sensor"/>
</dbReference>
<comment type="caution">
    <text evidence="5">The sequence shown here is derived from an EMBL/GenBank/DDBJ whole genome shotgun (WGS) entry which is preliminary data.</text>
</comment>
<dbReference type="PANTHER" id="PTHR30146">
    <property type="entry name" value="LACI-RELATED TRANSCRIPTIONAL REPRESSOR"/>
    <property type="match status" value="1"/>
</dbReference>
<dbReference type="SUPFAM" id="SSF53822">
    <property type="entry name" value="Periplasmic binding protein-like I"/>
    <property type="match status" value="1"/>
</dbReference>
<evidence type="ECO:0000256" key="2">
    <source>
        <dbReference type="ARBA" id="ARBA00023125"/>
    </source>
</evidence>
<dbReference type="AlphaFoldDB" id="A0A4Z0YBW4"/>
<dbReference type="EMBL" id="SRMQ01000005">
    <property type="protein sequence ID" value="TGJ76450.1"/>
    <property type="molecule type" value="Genomic_DNA"/>
</dbReference>
<feature type="domain" description="HTH lacI-type" evidence="4">
    <location>
        <begin position="2"/>
        <end position="56"/>
    </location>
</feature>
<dbReference type="SMART" id="SM00354">
    <property type="entry name" value="HTH_LACI"/>
    <property type="match status" value="1"/>
</dbReference>
<evidence type="ECO:0000259" key="4">
    <source>
        <dbReference type="PROSITE" id="PS50932"/>
    </source>
</evidence>
<dbReference type="Pfam" id="PF13377">
    <property type="entry name" value="Peripla_BP_3"/>
    <property type="match status" value="1"/>
</dbReference>
<dbReference type="SUPFAM" id="SSF47413">
    <property type="entry name" value="lambda repressor-like DNA-binding domains"/>
    <property type="match status" value="1"/>
</dbReference>
<dbReference type="InterPro" id="IPR028082">
    <property type="entry name" value="Peripla_BP_I"/>
</dbReference>
<dbReference type="GO" id="GO:0000976">
    <property type="term" value="F:transcription cis-regulatory region binding"/>
    <property type="evidence" value="ECO:0007669"/>
    <property type="project" value="TreeGrafter"/>
</dbReference>
<evidence type="ECO:0000313" key="5">
    <source>
        <dbReference type="EMBL" id="TGJ76450.1"/>
    </source>
</evidence>
<keyword evidence="1" id="KW-0805">Transcription regulation</keyword>
<reference evidence="5 6" key="1">
    <citation type="submission" date="2019-04" db="EMBL/GenBank/DDBJ databases">
        <authorList>
            <person name="Poehlein A."/>
            <person name="Bengelsdorf F.R."/>
            <person name="Duerre P."/>
            <person name="Daniel R."/>
        </authorList>
    </citation>
    <scope>NUCLEOTIDE SEQUENCE [LARGE SCALE GENOMIC DNA]</scope>
    <source>
        <strain evidence="5 6">BS-1</strain>
    </source>
</reference>
<dbReference type="GO" id="GO:0003700">
    <property type="term" value="F:DNA-binding transcription factor activity"/>
    <property type="evidence" value="ECO:0007669"/>
    <property type="project" value="TreeGrafter"/>
</dbReference>
<sequence length="331" mass="36794">MVTIKDIANKLGVSISTVSKGLNGADDISEEMRQMVLDTAVEMGYAPKRGKKPGKRRVCILIENLEYENIDQFGYEIVLGFKLSAVRHHCEVSVIPTNLNLLTREKYDCFMLKNGFSGAFLLGFALHDDYIQQLNKTNVATVLLDNYNPNPFVGYVGTDGYHGIDMAIKHLHDYGHKKIALLNGSKNCMVTNDRRLAFLQAMERYSLKADPKLIANGYYVADCAKDYVSTFLNHGATAIMCASDLIASGVLYELKRLGVRVPRDVSVVGFDDLPIARRLSPSLTTIRQDRLSLGKSAFMMLEELINGINISKVLLKPELIVRDSTGPNPKL</sequence>
<dbReference type="Gene3D" id="1.10.260.40">
    <property type="entry name" value="lambda repressor-like DNA-binding domains"/>
    <property type="match status" value="1"/>
</dbReference>
<dbReference type="CDD" id="cd06267">
    <property type="entry name" value="PBP1_LacI_sugar_binding-like"/>
    <property type="match status" value="1"/>
</dbReference>
<evidence type="ECO:0000256" key="1">
    <source>
        <dbReference type="ARBA" id="ARBA00023015"/>
    </source>
</evidence>
<dbReference type="PANTHER" id="PTHR30146:SF109">
    <property type="entry name" value="HTH-TYPE TRANSCRIPTIONAL REGULATOR GALS"/>
    <property type="match status" value="1"/>
</dbReference>
<organism evidence="5 6">
    <name type="scientific">Caproiciproducens galactitolivorans</name>
    <dbReference type="NCBI Taxonomy" id="642589"/>
    <lineage>
        <taxon>Bacteria</taxon>
        <taxon>Bacillati</taxon>
        <taxon>Bacillota</taxon>
        <taxon>Clostridia</taxon>
        <taxon>Eubacteriales</taxon>
        <taxon>Acutalibacteraceae</taxon>
        <taxon>Caproiciproducens</taxon>
    </lineage>
</organism>
<dbReference type="OrthoDB" id="308642at2"/>
<gene>
    <name evidence="5" type="primary">cytR</name>
    <name evidence="5" type="ORF">CAGA_13610</name>
</gene>